<dbReference type="Proteomes" id="UP000028531">
    <property type="component" value="Unassembled WGS sequence"/>
</dbReference>
<accession>A0A084JT98</accession>
<comment type="caution">
    <text evidence="3">The sequence shown here is derived from an EMBL/GenBank/DDBJ whole genome shotgun (WGS) entry which is preliminary data.</text>
</comment>
<evidence type="ECO:0000259" key="2">
    <source>
        <dbReference type="Pfam" id="PF18962"/>
    </source>
</evidence>
<dbReference type="Pfam" id="PF18962">
    <property type="entry name" value="Por_Secre_tail"/>
    <property type="match status" value="1"/>
</dbReference>
<evidence type="ECO:0000256" key="1">
    <source>
        <dbReference type="ARBA" id="ARBA00022729"/>
    </source>
</evidence>
<keyword evidence="1" id="KW-0732">Signal</keyword>
<proteinExistence type="predicted"/>
<evidence type="ECO:0000313" key="3">
    <source>
        <dbReference type="EMBL" id="KEZ92182.1"/>
    </source>
</evidence>
<reference evidence="3 4" key="1">
    <citation type="submission" date="2014-07" db="EMBL/GenBank/DDBJ databases">
        <title>Draft genome sequence of Nonlabens ulvanivorans, an ulvan degrading bacterium.</title>
        <authorList>
            <person name="Kopel M."/>
            <person name="Helbert W."/>
            <person name="Henrissat B."/>
            <person name="Doniger T."/>
            <person name="Banin E."/>
        </authorList>
    </citation>
    <scope>NUCLEOTIDE SEQUENCE [LARGE SCALE GENOMIC DNA]</scope>
    <source>
        <strain evidence="3 4">PLR</strain>
    </source>
</reference>
<protein>
    <recommendedName>
        <fullName evidence="2">Secretion system C-terminal sorting domain-containing protein</fullName>
    </recommendedName>
</protein>
<name>A0A084JT98_NONUL</name>
<sequence>MAQTITTKNITLSELPIHSLRNDSGNLITTTLPGGFSGTARMRKWNSSANLLHTLEIPNDNPSFNTVNNGQFYYNETNNSLFGYGKTWSVGTPIFLYSESLLFLDSNLNVDSTGTTLVAFECGYASPISIGNRSYILLGASNNNAKLVYDDFDDSQNLSSLISNMGQGTNGNVWLLEIDNNTKTLLSSHQIGNISDDVKPNAVNINGSFLRSNGVDLGNGFFAFKIRINGDLQYHVMDPNNLGTPVHVFTGLGNNAYIVMCDNKYYVSKANINSSGNEGIDVYDDNFNLINQNYALDFSAGTPEDLACLSNDELLIFINMGSGPRSDHMRNGYSTKEAFDKGFEHISYDPNNSSTVSNLWAYDDVYMIDDIKSLHVSAYQGPGMIWGGMTIPATSGPDDYHMVIWEADISLTPATMTFSDTQAGVLDIYMNARYNPNDLTQVVSCGDCREAVITVSQNEFNNLPADFGFSNFLINIINTSSGETVSAANMGTDPNISDPNLNRYMKAELVTGGPTYALASRGQAFKVYLTPNVMTLSNDEVSTAPVQIYPNPATSFITVKTQISISSYSILNSLGQEVQKGSFPSSAQLDIQRLSKGMYYLQLNDEEQTQSFKFIKQ</sequence>
<organism evidence="3 4">
    <name type="scientific">Nonlabens ulvanivorans</name>
    <name type="common">Persicivirga ulvanivorans</name>
    <dbReference type="NCBI Taxonomy" id="906888"/>
    <lineage>
        <taxon>Bacteria</taxon>
        <taxon>Pseudomonadati</taxon>
        <taxon>Bacteroidota</taxon>
        <taxon>Flavobacteriia</taxon>
        <taxon>Flavobacteriales</taxon>
        <taxon>Flavobacteriaceae</taxon>
        <taxon>Nonlabens</taxon>
    </lineage>
</organism>
<dbReference type="EMBL" id="JPJI01000032">
    <property type="protein sequence ID" value="KEZ92182.1"/>
    <property type="molecule type" value="Genomic_DNA"/>
</dbReference>
<dbReference type="NCBIfam" id="TIGR04183">
    <property type="entry name" value="Por_Secre_tail"/>
    <property type="match status" value="1"/>
</dbReference>
<dbReference type="AlphaFoldDB" id="A0A084JT98"/>
<feature type="domain" description="Secretion system C-terminal sorting" evidence="2">
    <location>
        <begin position="548"/>
        <end position="615"/>
    </location>
</feature>
<dbReference type="InterPro" id="IPR026444">
    <property type="entry name" value="Secre_tail"/>
</dbReference>
<evidence type="ECO:0000313" key="4">
    <source>
        <dbReference type="Proteomes" id="UP000028531"/>
    </source>
</evidence>
<gene>
    <name evidence="3" type="ORF">IL45_08485</name>
</gene>